<dbReference type="AlphaFoldDB" id="A0A0R3X757"/>
<dbReference type="PANTHER" id="PTHR23430">
    <property type="entry name" value="HISTONE H2A"/>
    <property type="match status" value="1"/>
</dbReference>
<dbReference type="WBParaSite" id="TTAC_0000937401-mRNA-1">
    <property type="protein sequence ID" value="TTAC_0000937401-mRNA-1"/>
    <property type="gene ID" value="TTAC_0000937401"/>
</dbReference>
<dbReference type="InterPro" id="IPR002119">
    <property type="entry name" value="Histone_H2A"/>
</dbReference>
<dbReference type="GO" id="GO:0005634">
    <property type="term" value="C:nucleus"/>
    <property type="evidence" value="ECO:0007669"/>
    <property type="project" value="UniProtKB-SubCell"/>
</dbReference>
<dbReference type="GO" id="GO:0046982">
    <property type="term" value="F:protein heterodimerization activity"/>
    <property type="evidence" value="ECO:0007669"/>
    <property type="project" value="InterPro"/>
</dbReference>
<sequence>MTPTPALHPMSPSTPISTMNALLECKSNCQGELAGFSFYVDRVHRMLLRGNCTQCVSDKAPVCLAVVLEYLVAELLGVASGVAVDNEIGCMLPRHMHLVICEDEELNNLAANTITPPSSMGTVWDVAAGHEDGEVHGHQGVG</sequence>
<proteinExistence type="inferred from homology"/>
<keyword evidence="1" id="KW-0238">DNA-binding</keyword>
<comment type="subcellular location">
    <subcellularLocation>
        <location evidence="1">Nucleus</location>
    </subcellularLocation>
</comment>
<keyword evidence="1" id="KW-0539">Nucleus</keyword>
<keyword evidence="1" id="KW-0158">Chromosome</keyword>
<dbReference type="SUPFAM" id="SSF47113">
    <property type="entry name" value="Histone-fold"/>
    <property type="match status" value="1"/>
</dbReference>
<name>A0A0R3X757_HYDTA</name>
<accession>A0A0R3X757</accession>
<dbReference type="GO" id="GO:0003677">
    <property type="term" value="F:DNA binding"/>
    <property type="evidence" value="ECO:0007669"/>
    <property type="project" value="UniProtKB-KW"/>
</dbReference>
<dbReference type="CDD" id="cd00074">
    <property type="entry name" value="HFD_H2A"/>
    <property type="match status" value="1"/>
</dbReference>
<dbReference type="GO" id="GO:0030527">
    <property type="term" value="F:structural constituent of chromatin"/>
    <property type="evidence" value="ECO:0007669"/>
    <property type="project" value="InterPro"/>
</dbReference>
<dbReference type="STRING" id="6205.A0A0R3X757"/>
<comment type="subunit">
    <text evidence="1">The nucleosome is a histone octamer containing two molecules each of H2A, H2B, H3 and H4 assembled in one H3-H4 heterotetramer and two H2A-H2B heterodimers. The octamer wraps approximately 147 bp of DNA.</text>
</comment>
<evidence type="ECO:0000313" key="4">
    <source>
        <dbReference type="WBParaSite" id="TTAC_0000937401-mRNA-1"/>
    </source>
</evidence>
<dbReference type="GO" id="GO:0000786">
    <property type="term" value="C:nucleosome"/>
    <property type="evidence" value="ECO:0007669"/>
    <property type="project" value="UniProtKB-KW"/>
</dbReference>
<reference evidence="4" key="1">
    <citation type="submission" date="2017-02" db="UniProtKB">
        <authorList>
            <consortium name="WormBaseParasite"/>
        </authorList>
    </citation>
    <scope>IDENTIFICATION</scope>
</reference>
<dbReference type="PRINTS" id="PR00620">
    <property type="entry name" value="HISTONEH2A"/>
</dbReference>
<evidence type="ECO:0000313" key="3">
    <source>
        <dbReference type="Proteomes" id="UP000274429"/>
    </source>
</evidence>
<protein>
    <recommendedName>
        <fullName evidence="1">Histone H2A</fullName>
    </recommendedName>
</protein>
<reference evidence="2 3" key="2">
    <citation type="submission" date="2018-11" db="EMBL/GenBank/DDBJ databases">
        <authorList>
            <consortium name="Pathogen Informatics"/>
        </authorList>
    </citation>
    <scope>NUCLEOTIDE SEQUENCE [LARGE SCALE GENOMIC DNA]</scope>
</reference>
<keyword evidence="3" id="KW-1185">Reference proteome</keyword>
<dbReference type="Proteomes" id="UP000274429">
    <property type="component" value="Unassembled WGS sequence"/>
</dbReference>
<gene>
    <name evidence="2" type="ORF">TTAC_LOCUS9359</name>
</gene>
<dbReference type="SMART" id="SM00414">
    <property type="entry name" value="H2A"/>
    <property type="match status" value="1"/>
</dbReference>
<dbReference type="Gene3D" id="1.10.20.10">
    <property type="entry name" value="Histone, subunit A"/>
    <property type="match status" value="1"/>
</dbReference>
<evidence type="ECO:0000256" key="1">
    <source>
        <dbReference type="RuleBase" id="RU003767"/>
    </source>
</evidence>
<comment type="similarity">
    <text evidence="1">Belongs to the histone H2A family.</text>
</comment>
<evidence type="ECO:0000313" key="2">
    <source>
        <dbReference type="EMBL" id="VDM34134.1"/>
    </source>
</evidence>
<dbReference type="InterPro" id="IPR009072">
    <property type="entry name" value="Histone-fold"/>
</dbReference>
<dbReference type="EMBL" id="UYWX01020779">
    <property type="protein sequence ID" value="VDM34134.1"/>
    <property type="molecule type" value="Genomic_DNA"/>
</dbReference>
<keyword evidence="1" id="KW-0544">Nucleosome core</keyword>
<organism evidence="4">
    <name type="scientific">Hydatigena taeniaeformis</name>
    <name type="common">Feline tapeworm</name>
    <name type="synonym">Taenia taeniaeformis</name>
    <dbReference type="NCBI Taxonomy" id="6205"/>
    <lineage>
        <taxon>Eukaryota</taxon>
        <taxon>Metazoa</taxon>
        <taxon>Spiralia</taxon>
        <taxon>Lophotrochozoa</taxon>
        <taxon>Platyhelminthes</taxon>
        <taxon>Cestoda</taxon>
        <taxon>Eucestoda</taxon>
        <taxon>Cyclophyllidea</taxon>
        <taxon>Taeniidae</taxon>
        <taxon>Hydatigera</taxon>
    </lineage>
</organism>